<proteinExistence type="inferred from homology"/>
<feature type="domain" description="Peptidase M3A/M3B catalytic" evidence="7">
    <location>
        <begin position="204"/>
        <end position="584"/>
    </location>
</feature>
<dbReference type="SUPFAM" id="SSF55486">
    <property type="entry name" value="Metalloproteases ('zincins'), catalytic domain"/>
    <property type="match status" value="1"/>
</dbReference>
<evidence type="ECO:0000256" key="4">
    <source>
        <dbReference type="ARBA" id="ARBA00022833"/>
    </source>
</evidence>
<dbReference type="InterPro" id="IPR045090">
    <property type="entry name" value="Pept_M3A_M3B"/>
</dbReference>
<dbReference type="Gene3D" id="1.10.1370.20">
    <property type="entry name" value="Oligoendopeptidase f, C-terminal domain"/>
    <property type="match status" value="1"/>
</dbReference>
<dbReference type="Pfam" id="PF08439">
    <property type="entry name" value="Peptidase_M3_N"/>
    <property type="match status" value="1"/>
</dbReference>
<comment type="function">
    <text evidence="6">Has oligopeptidase activity and degrades a variety of small bioactive peptides.</text>
</comment>
<dbReference type="GO" id="GO:0046872">
    <property type="term" value="F:metal ion binding"/>
    <property type="evidence" value="ECO:0007669"/>
    <property type="project" value="UniProtKB-UniRule"/>
</dbReference>
<dbReference type="GO" id="GO:0006508">
    <property type="term" value="P:proteolysis"/>
    <property type="evidence" value="ECO:0007669"/>
    <property type="project" value="UniProtKB-KW"/>
</dbReference>
<dbReference type="Gene3D" id="1.20.140.70">
    <property type="entry name" value="Oligopeptidase f, N-terminal domain"/>
    <property type="match status" value="1"/>
</dbReference>
<dbReference type="GO" id="GO:0006518">
    <property type="term" value="P:peptide metabolic process"/>
    <property type="evidence" value="ECO:0007669"/>
    <property type="project" value="TreeGrafter"/>
</dbReference>
<gene>
    <name evidence="9" type="primary">pepF</name>
    <name evidence="9" type="ORF">IAA16_10665</name>
</gene>
<evidence type="ECO:0000256" key="1">
    <source>
        <dbReference type="ARBA" id="ARBA00022670"/>
    </source>
</evidence>
<accession>A0A9E2L3G7</accession>
<dbReference type="EMBL" id="JAHLFV010000243">
    <property type="protein sequence ID" value="MBU3851019.1"/>
    <property type="molecule type" value="Genomic_DNA"/>
</dbReference>
<comment type="similarity">
    <text evidence="6">Belongs to the peptidase M3B family.</text>
</comment>
<dbReference type="Proteomes" id="UP000823914">
    <property type="component" value="Unassembled WGS sequence"/>
</dbReference>
<evidence type="ECO:0000313" key="10">
    <source>
        <dbReference type="Proteomes" id="UP000823914"/>
    </source>
</evidence>
<dbReference type="PANTHER" id="PTHR11804:SF84">
    <property type="entry name" value="SACCHAROLYSIN"/>
    <property type="match status" value="1"/>
</dbReference>
<sequence>MSKTHIPLRKDIPAKDKWDLSTLFKSDDDWEKALTSILPMAEEIENCKGKVGQSADTFLHTLSLLSKMEQTSEIVGSYAFLLSAGDAGDSANQEKKSRYLMAATAAEAKISFLIPEIQSIDEESVRQWIATPAFDDYRVWVTKLLRMKNHILSEKEEKILALQNESSQTPDKAFSMLTDVDMDFGTITTPEGEIPLTHSTFSLLLQNQDIEIRKKTYQQFYGVFEKHKNTIATLYEGSVNQDIFEARVRGYKSAREKALYPDKVPLSVYDNLIKAVRESLPVLHRYYELRRKVLKLDTLHHYDVYVPLVHSVKKHTSYEEAVEIIRNALAPLGQEYVNTLCTGLVSGWVDRYENKGKDSGAFSAGSYTGYPYILLNYKEDVLRDVYTMAHEGGHSMHSHYSSSSNPFMQYNYTIFEAEVASTFNEQLVFQYLLKNADSKEMKAYLLSERASDILATLYRQTMFAEFELKTHEFVESGTPLTVDLLRSTYRKLLEDYFGPKVELLEMSDLEGLRIPHFYRAFYVYKYATGISASLALAKRVTEGGEKEKEDYFTFLKSGGSRYPIEALKVAGVDMESPEPVRSALKTFENLVDELESLLL</sequence>
<dbReference type="InterPro" id="IPR042088">
    <property type="entry name" value="OligoPept_F_C"/>
</dbReference>
<dbReference type="NCBIfam" id="TIGR00181">
    <property type="entry name" value="pepF"/>
    <property type="match status" value="1"/>
</dbReference>
<keyword evidence="4 6" id="KW-0862">Zinc</keyword>
<organism evidence="9 10">
    <name type="scientific">Candidatus Treponema excrementipullorum</name>
    <dbReference type="NCBI Taxonomy" id="2838768"/>
    <lineage>
        <taxon>Bacteria</taxon>
        <taxon>Pseudomonadati</taxon>
        <taxon>Spirochaetota</taxon>
        <taxon>Spirochaetia</taxon>
        <taxon>Spirochaetales</taxon>
        <taxon>Treponemataceae</taxon>
        <taxon>Treponema</taxon>
    </lineage>
</organism>
<keyword evidence="5 6" id="KW-0482">Metalloprotease</keyword>
<dbReference type="GO" id="GO:0004222">
    <property type="term" value="F:metalloendopeptidase activity"/>
    <property type="evidence" value="ECO:0007669"/>
    <property type="project" value="UniProtKB-UniRule"/>
</dbReference>
<evidence type="ECO:0000313" key="9">
    <source>
        <dbReference type="EMBL" id="MBU3851019.1"/>
    </source>
</evidence>
<evidence type="ECO:0000256" key="3">
    <source>
        <dbReference type="ARBA" id="ARBA00022801"/>
    </source>
</evidence>
<feature type="domain" description="Oligopeptidase F N-terminal" evidence="8">
    <location>
        <begin position="116"/>
        <end position="184"/>
    </location>
</feature>
<reference evidence="9" key="1">
    <citation type="journal article" date="2021" name="PeerJ">
        <title>Extensive microbial diversity within the chicken gut microbiome revealed by metagenomics and culture.</title>
        <authorList>
            <person name="Gilroy R."/>
            <person name="Ravi A."/>
            <person name="Getino M."/>
            <person name="Pursley I."/>
            <person name="Horton D.L."/>
            <person name="Alikhan N.F."/>
            <person name="Baker D."/>
            <person name="Gharbi K."/>
            <person name="Hall N."/>
            <person name="Watson M."/>
            <person name="Adriaenssens E.M."/>
            <person name="Foster-Nyarko E."/>
            <person name="Jarju S."/>
            <person name="Secka A."/>
            <person name="Antonio M."/>
            <person name="Oren A."/>
            <person name="Chaudhuri R.R."/>
            <person name="La Ragione R."/>
            <person name="Hildebrand F."/>
            <person name="Pallen M.J."/>
        </authorList>
    </citation>
    <scope>NUCLEOTIDE SEQUENCE</scope>
    <source>
        <strain evidence="9">Gambia15-2214</strain>
    </source>
</reference>
<evidence type="ECO:0000259" key="7">
    <source>
        <dbReference type="Pfam" id="PF01432"/>
    </source>
</evidence>
<evidence type="ECO:0000256" key="5">
    <source>
        <dbReference type="ARBA" id="ARBA00023049"/>
    </source>
</evidence>
<dbReference type="CDD" id="cd09608">
    <property type="entry name" value="M3B_PepF"/>
    <property type="match status" value="1"/>
</dbReference>
<comment type="cofactor">
    <cofactor evidence="6">
        <name>Zn(2+)</name>
        <dbReference type="ChEBI" id="CHEBI:29105"/>
    </cofactor>
    <text evidence="6">Binds 1 zinc ion.</text>
</comment>
<dbReference type="InterPro" id="IPR013647">
    <property type="entry name" value="OligopepF_N_dom"/>
</dbReference>
<dbReference type="Gene3D" id="1.10.287.830">
    <property type="entry name" value="putative peptidase helix hairpin domain like"/>
    <property type="match status" value="1"/>
</dbReference>
<keyword evidence="2 6" id="KW-0479">Metal-binding</keyword>
<dbReference type="PANTHER" id="PTHR11804">
    <property type="entry name" value="PROTEASE M3 THIMET OLIGOPEPTIDASE-RELATED"/>
    <property type="match status" value="1"/>
</dbReference>
<keyword evidence="1 6" id="KW-0645">Protease</keyword>
<dbReference type="InterPro" id="IPR004438">
    <property type="entry name" value="Peptidase_M3B"/>
</dbReference>
<dbReference type="Pfam" id="PF01432">
    <property type="entry name" value="Peptidase_M3"/>
    <property type="match status" value="1"/>
</dbReference>
<evidence type="ECO:0000256" key="6">
    <source>
        <dbReference type="RuleBase" id="RU368091"/>
    </source>
</evidence>
<evidence type="ECO:0000256" key="2">
    <source>
        <dbReference type="ARBA" id="ARBA00022723"/>
    </source>
</evidence>
<dbReference type="AlphaFoldDB" id="A0A9E2L3G7"/>
<keyword evidence="3 6" id="KW-0378">Hydrolase</keyword>
<dbReference type="InterPro" id="IPR001567">
    <property type="entry name" value="Pept_M3A_M3B_dom"/>
</dbReference>
<name>A0A9E2L3G7_9SPIR</name>
<comment type="caution">
    <text evidence="9">The sequence shown here is derived from an EMBL/GenBank/DDBJ whole genome shotgun (WGS) entry which is preliminary data.</text>
</comment>
<evidence type="ECO:0000259" key="8">
    <source>
        <dbReference type="Pfam" id="PF08439"/>
    </source>
</evidence>
<reference evidence="9" key="2">
    <citation type="submission" date="2021-04" db="EMBL/GenBank/DDBJ databases">
        <authorList>
            <person name="Gilroy R."/>
        </authorList>
    </citation>
    <scope>NUCLEOTIDE SEQUENCE</scope>
    <source>
        <strain evidence="9">Gambia15-2214</strain>
    </source>
</reference>
<protein>
    <recommendedName>
        <fullName evidence="6">Oligopeptidase F</fullName>
        <ecNumber evidence="6">3.4.24.-</ecNumber>
    </recommendedName>
</protein>
<dbReference type="EC" id="3.4.24.-" evidence="6"/>